<feature type="compositionally biased region" description="Low complexity" evidence="1">
    <location>
        <begin position="170"/>
        <end position="185"/>
    </location>
</feature>
<dbReference type="GeneID" id="25727840"/>
<keyword evidence="4" id="KW-1185">Reference proteome</keyword>
<feature type="region of interest" description="Disordered" evidence="1">
    <location>
        <begin position="468"/>
        <end position="511"/>
    </location>
</feature>
<feature type="transmembrane region" description="Helical" evidence="2">
    <location>
        <begin position="376"/>
        <end position="401"/>
    </location>
</feature>
<dbReference type="Proteomes" id="UP000054498">
    <property type="component" value="Unassembled WGS sequence"/>
</dbReference>
<dbReference type="AlphaFoldDB" id="A0A0D2M867"/>
<name>A0A0D2M867_9CHLO</name>
<evidence type="ECO:0000313" key="4">
    <source>
        <dbReference type="Proteomes" id="UP000054498"/>
    </source>
</evidence>
<keyword evidence="2" id="KW-0812">Transmembrane</keyword>
<reference evidence="3 4" key="1">
    <citation type="journal article" date="2013" name="BMC Genomics">
        <title>Reconstruction of the lipid metabolism for the microalga Monoraphidium neglectum from its genome sequence reveals characteristics suitable for biofuel production.</title>
        <authorList>
            <person name="Bogen C."/>
            <person name="Al-Dilaimi A."/>
            <person name="Albersmeier A."/>
            <person name="Wichmann J."/>
            <person name="Grundmann M."/>
            <person name="Rupp O."/>
            <person name="Lauersen K.J."/>
            <person name="Blifernez-Klassen O."/>
            <person name="Kalinowski J."/>
            <person name="Goesmann A."/>
            <person name="Mussgnug J.H."/>
            <person name="Kruse O."/>
        </authorList>
    </citation>
    <scope>NUCLEOTIDE SEQUENCE [LARGE SCALE GENOMIC DNA]</scope>
    <source>
        <strain evidence="3 4">SAG 48.87</strain>
    </source>
</reference>
<feature type="transmembrane region" description="Helical" evidence="2">
    <location>
        <begin position="348"/>
        <end position="370"/>
    </location>
</feature>
<protein>
    <submittedName>
        <fullName evidence="3">Uncharacterized protein</fullName>
    </submittedName>
</protein>
<organism evidence="3 4">
    <name type="scientific">Monoraphidium neglectum</name>
    <dbReference type="NCBI Taxonomy" id="145388"/>
    <lineage>
        <taxon>Eukaryota</taxon>
        <taxon>Viridiplantae</taxon>
        <taxon>Chlorophyta</taxon>
        <taxon>core chlorophytes</taxon>
        <taxon>Chlorophyceae</taxon>
        <taxon>CS clade</taxon>
        <taxon>Sphaeropleales</taxon>
        <taxon>Selenastraceae</taxon>
        <taxon>Monoraphidium</taxon>
    </lineage>
</organism>
<feature type="transmembrane region" description="Helical" evidence="2">
    <location>
        <begin position="413"/>
        <end position="436"/>
    </location>
</feature>
<dbReference type="OrthoDB" id="551160at2759"/>
<dbReference type="EMBL" id="KK102625">
    <property type="protein sequence ID" value="KIY97306.1"/>
    <property type="molecule type" value="Genomic_DNA"/>
</dbReference>
<evidence type="ECO:0000256" key="1">
    <source>
        <dbReference type="SAM" id="MobiDB-lite"/>
    </source>
</evidence>
<accession>A0A0D2M867</accession>
<feature type="region of interest" description="Disordered" evidence="1">
    <location>
        <begin position="83"/>
        <end position="222"/>
    </location>
</feature>
<sequence length="511" mass="56376">MVQPVPDDLEGRPVLRDRTLTSSSEQALLADAVTVIVAVCSLLSVAASLVQRLQKLRKLREAHRGCSATTRWCSWWRQQQSYSPGTDAASKQRPPDHEQQQNQPCQRQRKLFSVPAPPVPPPSRWLREQEQEEDLYRQRGQGADGGSEDDLQPQPLPEGRQVCKDQGRPQQQQERQQQQQQQQQQQEEDEGLWRAFSFRAPSFRPRLAEDEDGEEEGERSEELAAMAGTNGWGRHHEEEPLLAEQQEGLGWDPELLQSPHLLCNLSNRSAAMQAEISSIEGLQRSPLYRGHVRSKGLTHEMATDHRLRIYRAMRRADQDGFTALLTRKDITDYEQLPPRRVFAALEPVLSAAAIVGLLLLPSVSATLFPLRNSLAVVWLAVTLFAASRGSASAAGWLLGIFETRGPHQLPASFSWVVWCCLLDCAFVVVTFGLGALPNAVFRLLWGQGVVERLLGLVPAVERSKPARIAAAPRSARPSSAGGGRASARASLGGAGGSVPPRGAAMTPRRLG</sequence>
<dbReference type="KEGG" id="mng:MNEG_10656"/>
<keyword evidence="2" id="KW-0472">Membrane</keyword>
<dbReference type="RefSeq" id="XP_013896326.1">
    <property type="nucleotide sequence ID" value="XM_014040872.1"/>
</dbReference>
<feature type="transmembrane region" description="Helical" evidence="2">
    <location>
        <begin position="27"/>
        <end position="50"/>
    </location>
</feature>
<evidence type="ECO:0000313" key="3">
    <source>
        <dbReference type="EMBL" id="KIY97306.1"/>
    </source>
</evidence>
<feature type="compositionally biased region" description="Low complexity" evidence="1">
    <location>
        <begin position="468"/>
        <end position="491"/>
    </location>
</feature>
<feature type="compositionally biased region" description="Acidic residues" evidence="1">
    <location>
        <begin position="209"/>
        <end position="219"/>
    </location>
</feature>
<gene>
    <name evidence="3" type="ORF">MNEG_10656</name>
</gene>
<keyword evidence="2" id="KW-1133">Transmembrane helix</keyword>
<feature type="compositionally biased region" description="Basic and acidic residues" evidence="1">
    <location>
        <begin position="125"/>
        <end position="137"/>
    </location>
</feature>
<evidence type="ECO:0000256" key="2">
    <source>
        <dbReference type="SAM" id="Phobius"/>
    </source>
</evidence>
<proteinExistence type="predicted"/>